<feature type="domain" description="Tf2-1-like SH3-like" evidence="1">
    <location>
        <begin position="2"/>
        <end position="43"/>
    </location>
</feature>
<evidence type="ECO:0000259" key="1">
    <source>
        <dbReference type="Pfam" id="PF24626"/>
    </source>
</evidence>
<gene>
    <name evidence="3" type="primary">LOC105179310</name>
</gene>
<dbReference type="Proteomes" id="UP000504604">
    <property type="component" value="Unplaced"/>
</dbReference>
<proteinExistence type="predicted"/>
<protein>
    <submittedName>
        <fullName evidence="3">Uncharacterized protein LOC105179310</fullName>
    </submittedName>
</protein>
<dbReference type="SUPFAM" id="SSF54160">
    <property type="entry name" value="Chromo domain-like"/>
    <property type="match status" value="1"/>
</dbReference>
<accession>A0A6I9UL28</accession>
<dbReference type="InterPro" id="IPR016197">
    <property type="entry name" value="Chromo-like_dom_sf"/>
</dbReference>
<dbReference type="OrthoDB" id="913535at2759"/>
<dbReference type="InParanoid" id="A0A6I9UL28"/>
<sequence>MKLSVRYFGPYPLIEKVGKVAYKLALPPESKIHPVFHVSLMKKKIGSKYIPSVNLPEMEDEVYKVYPLAILARRVIPRNNVGVPQVLIHWSHSSPEQATWEDYYSMAARFPYFGPWGQGRKKRGGNVCDFFK</sequence>
<keyword evidence="2" id="KW-1185">Reference proteome</keyword>
<organism evidence="2 3">
    <name type="scientific">Sesamum indicum</name>
    <name type="common">Oriental sesame</name>
    <name type="synonym">Sesamum orientale</name>
    <dbReference type="NCBI Taxonomy" id="4182"/>
    <lineage>
        <taxon>Eukaryota</taxon>
        <taxon>Viridiplantae</taxon>
        <taxon>Streptophyta</taxon>
        <taxon>Embryophyta</taxon>
        <taxon>Tracheophyta</taxon>
        <taxon>Spermatophyta</taxon>
        <taxon>Magnoliopsida</taxon>
        <taxon>eudicotyledons</taxon>
        <taxon>Gunneridae</taxon>
        <taxon>Pentapetalae</taxon>
        <taxon>asterids</taxon>
        <taxon>lamiids</taxon>
        <taxon>Lamiales</taxon>
        <taxon>Pedaliaceae</taxon>
        <taxon>Sesamum</taxon>
    </lineage>
</organism>
<name>A0A6I9UL28_SESIN</name>
<evidence type="ECO:0000313" key="2">
    <source>
        <dbReference type="Proteomes" id="UP000504604"/>
    </source>
</evidence>
<dbReference type="Pfam" id="PF24626">
    <property type="entry name" value="SH3_Tf2-1"/>
    <property type="match status" value="1"/>
</dbReference>
<dbReference type="GeneID" id="105179310"/>
<dbReference type="PANTHER" id="PTHR46148:SF52">
    <property type="entry name" value="OS04G0603800 PROTEIN"/>
    <property type="match status" value="1"/>
</dbReference>
<dbReference type="InterPro" id="IPR056924">
    <property type="entry name" value="SH3_Tf2-1"/>
</dbReference>
<dbReference type="PANTHER" id="PTHR46148">
    <property type="entry name" value="CHROMO DOMAIN-CONTAINING PROTEIN"/>
    <property type="match status" value="1"/>
</dbReference>
<evidence type="ECO:0000313" key="3">
    <source>
        <dbReference type="RefSeq" id="XP_011101219.1"/>
    </source>
</evidence>
<dbReference type="RefSeq" id="XP_011101219.1">
    <property type="nucleotide sequence ID" value="XM_011102917.1"/>
</dbReference>
<dbReference type="AlphaFoldDB" id="A0A6I9UL28"/>
<dbReference type="KEGG" id="sind:105179310"/>
<reference evidence="3" key="1">
    <citation type="submission" date="2025-08" db="UniProtKB">
        <authorList>
            <consortium name="RefSeq"/>
        </authorList>
    </citation>
    <scope>IDENTIFICATION</scope>
</reference>